<proteinExistence type="predicted"/>
<dbReference type="EMBL" id="LR134479">
    <property type="protein sequence ID" value="VEI24013.1"/>
    <property type="molecule type" value="Genomic_DNA"/>
</dbReference>
<gene>
    <name evidence="1" type="ORF">NCTC10207_01856</name>
</gene>
<dbReference type="Proteomes" id="UP000282386">
    <property type="component" value="Chromosome"/>
</dbReference>
<dbReference type="AlphaFoldDB" id="A0A7Z9D6C4"/>
<evidence type="ECO:0000313" key="1">
    <source>
        <dbReference type="EMBL" id="VEI24013.1"/>
    </source>
</evidence>
<sequence>MLYEQHGSLYKIKNNTSRSIFEDVVKAYHAGAYRSAIGALWALLVFDITIKISNNSVAGDKKSKEKFDDLKKAINKSKESNQYNDLLKWENSIISYADTICGIIDESEKSELELIKEERNRLVHPNWFLDEHSGELYVHMPSADTIDYMISVVYRSILTKDSYSIDFMVTRLTEDIKNSVVWGNGSEKIIHHFRETYFAKISSDKAIRNLFKILINAWMDPEGLTTHFNKTGQDPGPGLHIISRRSRFIVRALLNSEYHDIIIETVYSSTQKLLSSYMGKEYESDLCSLRLRSLLEDKGNLDLENIMSKLSINKYSYHDLQERHRDKFNYTLKEFYDNLVNSGVFHTKIFENPVFTEYFKDLYQYSLDEKVLDLLLDESNGWIEPNAYSNDYFKYLAQTAASSYDFGTRVCRAIGNVAPYIEDEKGLREFISRFMSDSQYRESYDSVSNIRHIFDNIPQRFKVHNVWEEFLNSDLLSGTASGEYGYSSCEDYVKLKRYIEGRLSD</sequence>
<protein>
    <submittedName>
        <fullName evidence="1">Uncharacterized protein</fullName>
    </submittedName>
</protein>
<name>A0A7Z9D6C4_9MICC</name>
<reference evidence="1 2" key="1">
    <citation type="submission" date="2018-12" db="EMBL/GenBank/DDBJ databases">
        <authorList>
            <consortium name="Pathogen Informatics"/>
        </authorList>
    </citation>
    <scope>NUCLEOTIDE SEQUENCE [LARGE SCALE GENOMIC DNA]</scope>
    <source>
        <strain evidence="1 2">NCTC10207</strain>
    </source>
</reference>
<dbReference type="RefSeq" id="WP_126500450.1">
    <property type="nucleotide sequence ID" value="NZ_LR134479.1"/>
</dbReference>
<accession>A0A7Z9D6C4</accession>
<organism evidence="1 2">
    <name type="scientific">Rothia aeria</name>
    <dbReference type="NCBI Taxonomy" id="172042"/>
    <lineage>
        <taxon>Bacteria</taxon>
        <taxon>Bacillati</taxon>
        <taxon>Actinomycetota</taxon>
        <taxon>Actinomycetes</taxon>
        <taxon>Micrococcales</taxon>
        <taxon>Micrococcaceae</taxon>
        <taxon>Rothia</taxon>
    </lineage>
</organism>
<evidence type="ECO:0000313" key="2">
    <source>
        <dbReference type="Proteomes" id="UP000282386"/>
    </source>
</evidence>